<keyword evidence="17" id="KW-1185">Reference proteome</keyword>
<dbReference type="Pfam" id="PF08448">
    <property type="entry name" value="PAS_4"/>
    <property type="match status" value="1"/>
</dbReference>
<dbReference type="NCBIfam" id="NF008293">
    <property type="entry name" value="PRK11073.1"/>
    <property type="match status" value="1"/>
</dbReference>
<name>A0A177MW92_9GAMM</name>
<dbReference type="RefSeq" id="WP_066987733.1">
    <property type="nucleotide sequence ID" value="NZ_LUUI01000161.1"/>
</dbReference>
<dbReference type="InterPro" id="IPR000014">
    <property type="entry name" value="PAS"/>
</dbReference>
<dbReference type="Gene3D" id="1.10.287.130">
    <property type="match status" value="1"/>
</dbReference>
<dbReference type="SUPFAM" id="SSF47384">
    <property type="entry name" value="Homodimeric domain of signal transducing histidine kinase"/>
    <property type="match status" value="1"/>
</dbReference>
<keyword evidence="5" id="KW-0547">Nucleotide-binding</keyword>
<proteinExistence type="predicted"/>
<dbReference type="Gene3D" id="3.30.450.20">
    <property type="entry name" value="PAS domain"/>
    <property type="match status" value="1"/>
</dbReference>
<dbReference type="AlphaFoldDB" id="A0A177MW92"/>
<reference evidence="16 17" key="1">
    <citation type="submission" date="2016-03" db="EMBL/GenBank/DDBJ databases">
        <authorList>
            <person name="Ploux O."/>
        </authorList>
    </citation>
    <scope>NUCLEOTIDE SEQUENCE [LARGE SCALE GENOMIC DNA]</scope>
    <source>
        <strain evidence="16 17">R-45370</strain>
    </source>
</reference>
<evidence type="ECO:0000256" key="4">
    <source>
        <dbReference type="ARBA" id="ARBA00022679"/>
    </source>
</evidence>
<evidence type="ECO:0000256" key="6">
    <source>
        <dbReference type="ARBA" id="ARBA00022777"/>
    </source>
</evidence>
<evidence type="ECO:0000256" key="10">
    <source>
        <dbReference type="ARBA" id="ARBA00037696"/>
    </source>
</evidence>
<dbReference type="EC" id="2.7.13.3" evidence="2"/>
<dbReference type="SMART" id="SM00387">
    <property type="entry name" value="HATPase_c"/>
    <property type="match status" value="1"/>
</dbReference>
<organism evidence="16 17">
    <name type="scientific">Methylomonas lenta</name>
    <dbReference type="NCBI Taxonomy" id="980561"/>
    <lineage>
        <taxon>Bacteria</taxon>
        <taxon>Pseudomonadati</taxon>
        <taxon>Pseudomonadota</taxon>
        <taxon>Gammaproteobacteria</taxon>
        <taxon>Methylococcales</taxon>
        <taxon>Methylococcaceae</taxon>
        <taxon>Methylomonas</taxon>
    </lineage>
</organism>
<dbReference type="STRING" id="980561.A1359_17350"/>
<evidence type="ECO:0000259" key="14">
    <source>
        <dbReference type="PROSITE" id="PS50109"/>
    </source>
</evidence>
<evidence type="ECO:0000256" key="5">
    <source>
        <dbReference type="ARBA" id="ARBA00022741"/>
    </source>
</evidence>
<dbReference type="SUPFAM" id="SSF55785">
    <property type="entry name" value="PYP-like sensor domain (PAS domain)"/>
    <property type="match status" value="1"/>
</dbReference>
<dbReference type="InterPro" id="IPR036890">
    <property type="entry name" value="HATPase_C_sf"/>
</dbReference>
<evidence type="ECO:0000313" key="16">
    <source>
        <dbReference type="EMBL" id="OAI09978.1"/>
    </source>
</evidence>
<dbReference type="Proteomes" id="UP000078476">
    <property type="component" value="Unassembled WGS sequence"/>
</dbReference>
<dbReference type="GO" id="GO:0005524">
    <property type="term" value="F:ATP binding"/>
    <property type="evidence" value="ECO:0007669"/>
    <property type="project" value="UniProtKB-KW"/>
</dbReference>
<evidence type="ECO:0000256" key="8">
    <source>
        <dbReference type="ARBA" id="ARBA00023012"/>
    </source>
</evidence>
<keyword evidence="6 16" id="KW-0418">Kinase</keyword>
<dbReference type="OrthoDB" id="9789238at2"/>
<evidence type="ECO:0000256" key="11">
    <source>
        <dbReference type="ARBA" id="ARBA00039567"/>
    </source>
</evidence>
<dbReference type="InterPro" id="IPR036097">
    <property type="entry name" value="HisK_dim/P_sf"/>
</dbReference>
<dbReference type="Pfam" id="PF02518">
    <property type="entry name" value="HATPase_c"/>
    <property type="match status" value="1"/>
</dbReference>
<dbReference type="GO" id="GO:0000155">
    <property type="term" value="F:phosphorelay sensor kinase activity"/>
    <property type="evidence" value="ECO:0007669"/>
    <property type="project" value="InterPro"/>
</dbReference>
<dbReference type="InterPro" id="IPR003661">
    <property type="entry name" value="HisK_dim/P_dom"/>
</dbReference>
<comment type="catalytic activity">
    <reaction evidence="1">
        <text>ATP + protein L-histidine = ADP + protein N-phospho-L-histidine.</text>
        <dbReference type="EC" id="2.7.13.3"/>
    </reaction>
</comment>
<dbReference type="PRINTS" id="PR00344">
    <property type="entry name" value="BCTRLSENSOR"/>
</dbReference>
<dbReference type="Gene3D" id="3.30.565.10">
    <property type="entry name" value="Histidine kinase-like ATPase, C-terminal domain"/>
    <property type="match status" value="1"/>
</dbReference>
<dbReference type="PANTHER" id="PTHR43065:SF16">
    <property type="entry name" value="SENSORY HISTIDINE KINASE_PHOSPHATASE NTRB"/>
    <property type="match status" value="1"/>
</dbReference>
<dbReference type="CDD" id="cd00082">
    <property type="entry name" value="HisKA"/>
    <property type="match status" value="1"/>
</dbReference>
<dbReference type="Pfam" id="PF00512">
    <property type="entry name" value="HisKA"/>
    <property type="match status" value="1"/>
</dbReference>
<keyword evidence="9" id="KW-0535">Nitrogen fixation</keyword>
<evidence type="ECO:0000256" key="2">
    <source>
        <dbReference type="ARBA" id="ARBA00012438"/>
    </source>
</evidence>
<dbReference type="InterPro" id="IPR004358">
    <property type="entry name" value="Sig_transdc_His_kin-like_C"/>
</dbReference>
<evidence type="ECO:0000256" key="13">
    <source>
        <dbReference type="ARBA" id="ARBA00043094"/>
    </source>
</evidence>
<comment type="caution">
    <text evidence="16">The sequence shown here is derived from an EMBL/GenBank/DDBJ whole genome shotgun (WGS) entry which is preliminary data.</text>
</comment>
<dbReference type="InterPro" id="IPR003594">
    <property type="entry name" value="HATPase_dom"/>
</dbReference>
<dbReference type="InterPro" id="IPR035965">
    <property type="entry name" value="PAS-like_dom_sf"/>
</dbReference>
<dbReference type="CDD" id="cd00130">
    <property type="entry name" value="PAS"/>
    <property type="match status" value="1"/>
</dbReference>
<dbReference type="InterPro" id="IPR005467">
    <property type="entry name" value="His_kinase_dom"/>
</dbReference>
<evidence type="ECO:0000256" key="12">
    <source>
        <dbReference type="ARBA" id="ARBA00042313"/>
    </source>
</evidence>
<dbReference type="InterPro" id="IPR013656">
    <property type="entry name" value="PAS_4"/>
</dbReference>
<keyword evidence="3" id="KW-0597">Phosphoprotein</keyword>
<keyword evidence="8" id="KW-0902">Two-component regulatory system</keyword>
<evidence type="ECO:0000256" key="1">
    <source>
        <dbReference type="ARBA" id="ARBA00000085"/>
    </source>
</evidence>
<dbReference type="EMBL" id="LUUI01000161">
    <property type="protein sequence ID" value="OAI09978.1"/>
    <property type="molecule type" value="Genomic_DNA"/>
</dbReference>
<accession>A0A177MW92</accession>
<dbReference type="SUPFAM" id="SSF55874">
    <property type="entry name" value="ATPase domain of HSP90 chaperone/DNA topoisomerase II/histidine kinase"/>
    <property type="match status" value="1"/>
</dbReference>
<evidence type="ECO:0000259" key="15">
    <source>
        <dbReference type="PROSITE" id="PS50112"/>
    </source>
</evidence>
<comment type="function">
    <text evidence="10">Member of the two-component regulatory system NtrB/NtrC, which controls expression of the nitrogen-regulated (ntr) genes in response to nitrogen limitation. Under conditions of nitrogen limitation, NtrB autophosphorylates and transfers the phosphoryl group to NtrC. In the presence of nitrogen, acts as a phosphatase that dephosphorylates and inactivates NtrC.</text>
</comment>
<sequence length="355" mass="39852">MHKKILDHINEAILLFDKDLRLTYINPAGEILLADSAKHLIGNLAQTLFKTAHNSLFTDLLQRLHQNEPLVDRELILEGLHQSFTVNLSATPMLEDGVLSEILIELQQVDRHLRITKEEQLLAQQNTSRMLVRGLAHEIKNPLGGLRGAAQLLDLELQDPELKEYTQIIIAESDRLQELMDKMLGPNKPANKSPLNIHEVLERVRQLVTVETGSNITLKTDYDPSIPELFADKNQMIQALLNIVRNAIQAIQNTGNIIIKTRIQRHMTLGRKLYKLVAKIDIIDNGPGIQPGLMGQIFYPMITGRPEGTGLGLSIAQSLINQHNGLIECESEPGHTVFSIFLPIMNPAQNMGKFR</sequence>
<dbReference type="PROSITE" id="PS50112">
    <property type="entry name" value="PAS"/>
    <property type="match status" value="1"/>
</dbReference>
<dbReference type="PROSITE" id="PS50109">
    <property type="entry name" value="HIS_KIN"/>
    <property type="match status" value="1"/>
</dbReference>
<keyword evidence="4" id="KW-0808">Transferase</keyword>
<feature type="domain" description="PAS" evidence="15">
    <location>
        <begin position="1"/>
        <end position="68"/>
    </location>
</feature>
<protein>
    <recommendedName>
        <fullName evidence="11">Sensory histidine kinase/phosphatase NtrB</fullName>
        <ecNumber evidence="2">2.7.13.3</ecNumber>
    </recommendedName>
    <alternativeName>
        <fullName evidence="12">Nitrogen regulation protein NR(II)</fullName>
    </alternativeName>
    <alternativeName>
        <fullName evidence="13">Nitrogen regulator II</fullName>
    </alternativeName>
</protein>
<gene>
    <name evidence="16" type="ORF">A1359_17350</name>
</gene>
<evidence type="ECO:0000313" key="17">
    <source>
        <dbReference type="Proteomes" id="UP000078476"/>
    </source>
</evidence>
<dbReference type="SMART" id="SM00388">
    <property type="entry name" value="HisKA"/>
    <property type="match status" value="1"/>
</dbReference>
<keyword evidence="7" id="KW-0067">ATP-binding</keyword>
<dbReference type="PANTHER" id="PTHR43065">
    <property type="entry name" value="SENSOR HISTIDINE KINASE"/>
    <property type="match status" value="1"/>
</dbReference>
<evidence type="ECO:0000256" key="3">
    <source>
        <dbReference type="ARBA" id="ARBA00022553"/>
    </source>
</evidence>
<feature type="domain" description="Histidine kinase" evidence="14">
    <location>
        <begin position="134"/>
        <end position="346"/>
    </location>
</feature>
<evidence type="ECO:0000256" key="7">
    <source>
        <dbReference type="ARBA" id="ARBA00022840"/>
    </source>
</evidence>
<evidence type="ECO:0000256" key="9">
    <source>
        <dbReference type="ARBA" id="ARBA00023231"/>
    </source>
</evidence>